<feature type="transmembrane region" description="Helical" evidence="1">
    <location>
        <begin position="62"/>
        <end position="82"/>
    </location>
</feature>
<keyword evidence="1" id="KW-0472">Membrane</keyword>
<organism evidence="2 3">
    <name type="scientific">Rugamonas rubra</name>
    <dbReference type="NCBI Taxonomy" id="758825"/>
    <lineage>
        <taxon>Bacteria</taxon>
        <taxon>Pseudomonadati</taxon>
        <taxon>Pseudomonadota</taxon>
        <taxon>Betaproteobacteria</taxon>
        <taxon>Burkholderiales</taxon>
        <taxon>Oxalobacteraceae</taxon>
        <taxon>Telluria group</taxon>
        <taxon>Rugamonas</taxon>
    </lineage>
</organism>
<evidence type="ECO:0000313" key="2">
    <source>
        <dbReference type="EMBL" id="SFM32005.1"/>
    </source>
</evidence>
<proteinExistence type="predicted"/>
<dbReference type="STRING" id="758825.SAMN02982985_03654"/>
<dbReference type="OrthoDB" id="3034721at2"/>
<accession>A0A1I4PXC6</accession>
<feature type="transmembrane region" description="Helical" evidence="1">
    <location>
        <begin position="6"/>
        <end position="26"/>
    </location>
</feature>
<dbReference type="Proteomes" id="UP000199470">
    <property type="component" value="Unassembled WGS sequence"/>
</dbReference>
<feature type="transmembrane region" description="Helical" evidence="1">
    <location>
        <begin position="133"/>
        <end position="153"/>
    </location>
</feature>
<name>A0A1I4PXC6_9BURK</name>
<dbReference type="AlphaFoldDB" id="A0A1I4PXC6"/>
<dbReference type="InterPro" id="IPR046730">
    <property type="entry name" value="DUF6622"/>
</dbReference>
<feature type="transmembrane region" description="Helical" evidence="1">
    <location>
        <begin position="102"/>
        <end position="121"/>
    </location>
</feature>
<dbReference type="EMBL" id="FOTW01000017">
    <property type="protein sequence ID" value="SFM32005.1"/>
    <property type="molecule type" value="Genomic_DNA"/>
</dbReference>
<evidence type="ECO:0000256" key="1">
    <source>
        <dbReference type="SAM" id="Phobius"/>
    </source>
</evidence>
<keyword evidence="1" id="KW-1133">Transmembrane helix</keyword>
<keyword evidence="3" id="KW-1185">Reference proteome</keyword>
<reference evidence="2 3" key="1">
    <citation type="submission" date="2016-10" db="EMBL/GenBank/DDBJ databases">
        <authorList>
            <person name="de Groot N.N."/>
        </authorList>
    </citation>
    <scope>NUCLEOTIDE SEQUENCE [LARGE SCALE GENOMIC DNA]</scope>
    <source>
        <strain evidence="2 3">ATCC 43154</strain>
    </source>
</reference>
<gene>
    <name evidence="2" type="ORF">SAMN02982985_03654</name>
</gene>
<feature type="transmembrane region" description="Helical" evidence="1">
    <location>
        <begin position="33"/>
        <end position="50"/>
    </location>
</feature>
<keyword evidence="1" id="KW-0812">Transmembrane</keyword>
<sequence>MLQQIISHTPVYVWAILGFLVYRGVLASQDRTVALRSLFIIPAVMVALSLQDIASRFGLHDAPLAAWLIGAALGGGLTWQLIDAKRISINRAEGSVTLRGSWLPLAMMMAIFCAKYAVAIASAMSPALRQEPLFAVTVCATFGAFNGVFLGRLSRHLAAYLKAAAPAALQSTPN</sequence>
<evidence type="ECO:0000313" key="3">
    <source>
        <dbReference type="Proteomes" id="UP000199470"/>
    </source>
</evidence>
<evidence type="ECO:0008006" key="4">
    <source>
        <dbReference type="Google" id="ProtNLM"/>
    </source>
</evidence>
<protein>
    <recommendedName>
        <fullName evidence="4">DUF1453 domain-containing protein</fullName>
    </recommendedName>
</protein>
<dbReference type="Pfam" id="PF20327">
    <property type="entry name" value="DUF6622"/>
    <property type="match status" value="1"/>
</dbReference>